<evidence type="ECO:0000313" key="1">
    <source>
        <dbReference type="EMBL" id="KAF7398641.1"/>
    </source>
</evidence>
<sequence>MDPVKGFRSREKRRKTRSKIVEKTLGIFCATGPPTARGGKVELNWVGGALSTIDPEIAKASFCQRKFKLSVQQLYTMLRKRVTNLVNTLNLMLNQEAGRWFLLWSSFLPFGEKKREEKWEEEEEMRGIRESEDLREIALVNFELSH</sequence>
<name>A0A834K7A1_VESVU</name>
<comment type="caution">
    <text evidence="1">The sequence shown here is derived from an EMBL/GenBank/DDBJ whole genome shotgun (WGS) entry which is preliminary data.</text>
</comment>
<proteinExistence type="predicted"/>
<keyword evidence="2" id="KW-1185">Reference proteome</keyword>
<dbReference type="AlphaFoldDB" id="A0A834K7A1"/>
<evidence type="ECO:0000313" key="2">
    <source>
        <dbReference type="Proteomes" id="UP000614350"/>
    </source>
</evidence>
<organism evidence="1 2">
    <name type="scientific">Vespula vulgaris</name>
    <name type="common">Yellow jacket</name>
    <name type="synonym">Wasp</name>
    <dbReference type="NCBI Taxonomy" id="7454"/>
    <lineage>
        <taxon>Eukaryota</taxon>
        <taxon>Metazoa</taxon>
        <taxon>Ecdysozoa</taxon>
        <taxon>Arthropoda</taxon>
        <taxon>Hexapoda</taxon>
        <taxon>Insecta</taxon>
        <taxon>Pterygota</taxon>
        <taxon>Neoptera</taxon>
        <taxon>Endopterygota</taxon>
        <taxon>Hymenoptera</taxon>
        <taxon>Apocrita</taxon>
        <taxon>Aculeata</taxon>
        <taxon>Vespoidea</taxon>
        <taxon>Vespidae</taxon>
        <taxon>Vespinae</taxon>
        <taxon>Vespula</taxon>
    </lineage>
</organism>
<dbReference type="EMBL" id="JACSEA010000006">
    <property type="protein sequence ID" value="KAF7398641.1"/>
    <property type="molecule type" value="Genomic_DNA"/>
</dbReference>
<accession>A0A834K7A1</accession>
<protein>
    <submittedName>
        <fullName evidence="1">Uncharacterized protein</fullName>
    </submittedName>
</protein>
<reference evidence="1" key="1">
    <citation type="journal article" date="2020" name="G3 (Bethesda)">
        <title>High-Quality Assemblies for Three Invasive Social Wasps from the &lt;i&gt;Vespula&lt;/i&gt; Genus.</title>
        <authorList>
            <person name="Harrop T.W.R."/>
            <person name="Guhlin J."/>
            <person name="McLaughlin G.M."/>
            <person name="Permina E."/>
            <person name="Stockwell P."/>
            <person name="Gilligan J."/>
            <person name="Le Lec M.F."/>
            <person name="Gruber M.A.M."/>
            <person name="Quinn O."/>
            <person name="Lovegrove M."/>
            <person name="Duncan E.J."/>
            <person name="Remnant E.J."/>
            <person name="Van Eeckhoven J."/>
            <person name="Graham B."/>
            <person name="Knapp R.A."/>
            <person name="Langford K.W."/>
            <person name="Kronenberg Z."/>
            <person name="Press M.O."/>
            <person name="Eacker S.M."/>
            <person name="Wilson-Rankin E.E."/>
            <person name="Purcell J."/>
            <person name="Lester P.J."/>
            <person name="Dearden P.K."/>
        </authorList>
    </citation>
    <scope>NUCLEOTIDE SEQUENCE</scope>
    <source>
        <strain evidence="1">Marl-1</strain>
    </source>
</reference>
<dbReference type="Proteomes" id="UP000614350">
    <property type="component" value="Unassembled WGS sequence"/>
</dbReference>
<gene>
    <name evidence="1" type="ORF">HZH66_006538</name>
</gene>